<evidence type="ECO:0000256" key="2">
    <source>
        <dbReference type="ARBA" id="ARBA00022670"/>
    </source>
</evidence>
<dbReference type="GO" id="GO:0006508">
    <property type="term" value="P:proteolysis"/>
    <property type="evidence" value="ECO:0007669"/>
    <property type="project" value="UniProtKB-KW"/>
</dbReference>
<dbReference type="PROSITE" id="PS51892">
    <property type="entry name" value="SUBTILASE"/>
    <property type="match status" value="1"/>
</dbReference>
<dbReference type="InterPro" id="IPR036852">
    <property type="entry name" value="Peptidase_S8/S53_dom_sf"/>
</dbReference>
<comment type="similarity">
    <text evidence="1 5">Belongs to the peptidase S8 family.</text>
</comment>
<feature type="region of interest" description="Disordered" evidence="7">
    <location>
        <begin position="1"/>
        <end position="29"/>
    </location>
</feature>
<keyword evidence="3 5" id="KW-0378">Hydrolase</keyword>
<dbReference type="EMBL" id="QBKS01000002">
    <property type="protein sequence ID" value="PTX54526.1"/>
    <property type="molecule type" value="Genomic_DNA"/>
</dbReference>
<feature type="compositionally biased region" description="Low complexity" evidence="7">
    <location>
        <begin position="548"/>
        <end position="559"/>
    </location>
</feature>
<name>A0A2T6BEP4_9RHOB</name>
<keyword evidence="4 5" id="KW-0720">Serine protease</keyword>
<evidence type="ECO:0000256" key="1">
    <source>
        <dbReference type="ARBA" id="ARBA00011073"/>
    </source>
</evidence>
<dbReference type="SUPFAM" id="SSF52743">
    <property type="entry name" value="Subtilisin-like"/>
    <property type="match status" value="1"/>
</dbReference>
<dbReference type="AlphaFoldDB" id="A0A2T6BEP4"/>
<accession>A0A2T6BEP4</accession>
<dbReference type="InterPro" id="IPR050131">
    <property type="entry name" value="Peptidase_S8_subtilisin-like"/>
</dbReference>
<dbReference type="Proteomes" id="UP000243978">
    <property type="component" value="Unassembled WGS sequence"/>
</dbReference>
<dbReference type="PANTHER" id="PTHR43806:SF11">
    <property type="entry name" value="CEREVISIN-RELATED"/>
    <property type="match status" value="1"/>
</dbReference>
<dbReference type="InterPro" id="IPR000209">
    <property type="entry name" value="Peptidase_S8/S53_dom"/>
</dbReference>
<keyword evidence="10" id="KW-1185">Reference proteome</keyword>
<evidence type="ECO:0000256" key="6">
    <source>
        <dbReference type="SAM" id="Coils"/>
    </source>
</evidence>
<gene>
    <name evidence="9" type="ORF">C8N43_3341</name>
</gene>
<reference evidence="9 10" key="1">
    <citation type="submission" date="2018-04" db="EMBL/GenBank/DDBJ databases">
        <title>Genomic Encyclopedia of Archaeal and Bacterial Type Strains, Phase II (KMG-II): from individual species to whole genera.</title>
        <authorList>
            <person name="Goeker M."/>
        </authorList>
    </citation>
    <scope>NUCLEOTIDE SEQUENCE [LARGE SCALE GENOMIC DNA]</scope>
    <source>
        <strain evidence="9 10">DSM 100977</strain>
    </source>
</reference>
<evidence type="ECO:0000256" key="4">
    <source>
        <dbReference type="ARBA" id="ARBA00022825"/>
    </source>
</evidence>
<evidence type="ECO:0000313" key="9">
    <source>
        <dbReference type="EMBL" id="PTX54526.1"/>
    </source>
</evidence>
<feature type="active site" description="Charge relay system" evidence="5">
    <location>
        <position position="212"/>
    </location>
</feature>
<feature type="active site" description="Charge relay system" evidence="5">
    <location>
        <position position="247"/>
    </location>
</feature>
<sequence length="634" mass="66699">MARSTKKSSKKGEKFSFAKPGVVKGKESNGKLAPPEKIYANVSPHSIGGVSMFDAGYNVLASTAAAFTSEESLLMAAAERLRQVGFEVLQITESTINIAGSPKTYEKAFGAPIEVHQHEVIKEFGIEDKAEFLDCPNSDMPGLISMQGTEFEGLIEGVALEEPRYYMAANPFPPIVDYWHHQVPAGISLACNADRAHRANITGRGVVVAMCDSGWFRHPFFTARGYRSDNAILGPGASNPAADESGHGTGESANIFALAPDVRLKPVKMNFVNSIGAFNAAVGLGPDIITCSWGSSIRNGPLSAANVALANAIAAAVASGIVVVFSAGNGHWGFPGQHPDVISAGGVFQDENGNLRASDYASGFASNIYSGRNTPDLSGIVGMRPAAKNIMLPVEPGDSIDVGSAGGSHPSGDETASNDGWATFSGTSAAAPQLAGAAALIKQACERLTPAEIRDIMMDTARDVTTGRNHPNFNHQATTGPDLATGHGLIDAHRATLRARLRCRTITPISRGPITPISRGPVTPITRGPVTPRAPITPRGPITPISPRGPIQPVQPVGPVRPVQPISPVRPITPVNPIRPVGPVVRADEAEMEAAEYHEAQLAAEQQAGADLTEEELETLEDMVRKGQVDPDEI</sequence>
<evidence type="ECO:0000256" key="5">
    <source>
        <dbReference type="PROSITE-ProRule" id="PRU01240"/>
    </source>
</evidence>
<dbReference type="Pfam" id="PF00082">
    <property type="entry name" value="Peptidase_S8"/>
    <property type="match status" value="1"/>
</dbReference>
<evidence type="ECO:0000259" key="8">
    <source>
        <dbReference type="Pfam" id="PF00082"/>
    </source>
</evidence>
<evidence type="ECO:0000313" key="10">
    <source>
        <dbReference type="Proteomes" id="UP000243978"/>
    </source>
</evidence>
<feature type="active site" description="Charge relay system" evidence="5">
    <location>
        <position position="428"/>
    </location>
</feature>
<organism evidence="9 10">
    <name type="scientific">Litoreibacter ponti</name>
    <dbReference type="NCBI Taxonomy" id="1510457"/>
    <lineage>
        <taxon>Bacteria</taxon>
        <taxon>Pseudomonadati</taxon>
        <taxon>Pseudomonadota</taxon>
        <taxon>Alphaproteobacteria</taxon>
        <taxon>Rhodobacterales</taxon>
        <taxon>Roseobacteraceae</taxon>
        <taxon>Litoreibacter</taxon>
    </lineage>
</organism>
<keyword evidence="2 5" id="KW-0645">Protease</keyword>
<evidence type="ECO:0000256" key="7">
    <source>
        <dbReference type="SAM" id="MobiDB-lite"/>
    </source>
</evidence>
<feature type="domain" description="Peptidase S8/S53" evidence="8">
    <location>
        <begin position="203"/>
        <end position="472"/>
    </location>
</feature>
<dbReference type="PRINTS" id="PR00723">
    <property type="entry name" value="SUBTILISIN"/>
</dbReference>
<dbReference type="Gene3D" id="3.40.50.200">
    <property type="entry name" value="Peptidase S8/S53 domain"/>
    <property type="match status" value="1"/>
</dbReference>
<dbReference type="InterPro" id="IPR015500">
    <property type="entry name" value="Peptidase_S8_subtilisin-rel"/>
</dbReference>
<protein>
    <submittedName>
        <fullName evidence="9">Subtilisin family serine protease</fullName>
    </submittedName>
</protein>
<dbReference type="PANTHER" id="PTHR43806">
    <property type="entry name" value="PEPTIDASE S8"/>
    <property type="match status" value="1"/>
</dbReference>
<dbReference type="GO" id="GO:0004252">
    <property type="term" value="F:serine-type endopeptidase activity"/>
    <property type="evidence" value="ECO:0007669"/>
    <property type="project" value="UniProtKB-UniRule"/>
</dbReference>
<feature type="coiled-coil region" evidence="6">
    <location>
        <begin position="587"/>
        <end position="623"/>
    </location>
</feature>
<feature type="region of interest" description="Disordered" evidence="7">
    <location>
        <begin position="398"/>
        <end position="420"/>
    </location>
</feature>
<proteinExistence type="inferred from homology"/>
<comment type="caution">
    <text evidence="9">The sequence shown here is derived from an EMBL/GenBank/DDBJ whole genome shotgun (WGS) entry which is preliminary data.</text>
</comment>
<feature type="region of interest" description="Disordered" evidence="7">
    <location>
        <begin position="510"/>
        <end position="559"/>
    </location>
</feature>
<keyword evidence="6" id="KW-0175">Coiled coil</keyword>
<evidence type="ECO:0000256" key="3">
    <source>
        <dbReference type="ARBA" id="ARBA00022801"/>
    </source>
</evidence>